<evidence type="ECO:0000313" key="2">
    <source>
        <dbReference type="Proteomes" id="UP000827976"/>
    </source>
</evidence>
<evidence type="ECO:0000313" key="1">
    <source>
        <dbReference type="EMBL" id="KAH7678192.1"/>
    </source>
</evidence>
<proteinExistence type="predicted"/>
<dbReference type="Proteomes" id="UP000827976">
    <property type="component" value="Chromosome 7"/>
</dbReference>
<accession>A0ACB7VUC3</accession>
<sequence length="132" mass="14452">MPAIWTVGHAKQSPQTRMGGDHQYSLRAELNLHLVSTLVGRQGSKLHVGAMLDHEPPRLFDIPATRRPGANLDQPKGAPRTDKLRPGRRTPGTRPLGATFHRLHPGAALHRGRRKTGNIAKAGSPTQMSRRS</sequence>
<protein>
    <submittedName>
        <fullName evidence="1">Uncharacterized protein</fullName>
    </submittedName>
</protein>
<organism evidence="1 2">
    <name type="scientific">Dioscorea alata</name>
    <name type="common">Purple yam</name>
    <dbReference type="NCBI Taxonomy" id="55571"/>
    <lineage>
        <taxon>Eukaryota</taxon>
        <taxon>Viridiplantae</taxon>
        <taxon>Streptophyta</taxon>
        <taxon>Embryophyta</taxon>
        <taxon>Tracheophyta</taxon>
        <taxon>Spermatophyta</taxon>
        <taxon>Magnoliopsida</taxon>
        <taxon>Liliopsida</taxon>
        <taxon>Dioscoreales</taxon>
        <taxon>Dioscoreaceae</taxon>
        <taxon>Dioscorea</taxon>
    </lineage>
</organism>
<comment type="caution">
    <text evidence="1">The sequence shown here is derived from an EMBL/GenBank/DDBJ whole genome shotgun (WGS) entry which is preliminary data.</text>
</comment>
<reference evidence="2" key="1">
    <citation type="journal article" date="2022" name="Nat. Commun.">
        <title>Chromosome evolution and the genetic basis of agronomically important traits in greater yam.</title>
        <authorList>
            <person name="Bredeson J.V."/>
            <person name="Lyons J.B."/>
            <person name="Oniyinde I.O."/>
            <person name="Okereke N.R."/>
            <person name="Kolade O."/>
            <person name="Nnabue I."/>
            <person name="Nwadili C.O."/>
            <person name="Hribova E."/>
            <person name="Parker M."/>
            <person name="Nwogha J."/>
            <person name="Shu S."/>
            <person name="Carlson J."/>
            <person name="Kariba R."/>
            <person name="Muthemba S."/>
            <person name="Knop K."/>
            <person name="Barton G.J."/>
            <person name="Sherwood A.V."/>
            <person name="Lopez-Montes A."/>
            <person name="Asiedu R."/>
            <person name="Jamnadass R."/>
            <person name="Muchugi A."/>
            <person name="Goodstein D."/>
            <person name="Egesi C.N."/>
            <person name="Featherston J."/>
            <person name="Asfaw A."/>
            <person name="Simpson G.G."/>
            <person name="Dolezel J."/>
            <person name="Hendre P.S."/>
            <person name="Van Deynze A."/>
            <person name="Kumar P.L."/>
            <person name="Obidiegwu J.E."/>
            <person name="Bhattacharjee R."/>
            <person name="Rokhsar D.S."/>
        </authorList>
    </citation>
    <scope>NUCLEOTIDE SEQUENCE [LARGE SCALE GENOMIC DNA]</scope>
    <source>
        <strain evidence="2">cv. TDa95/00328</strain>
    </source>
</reference>
<gene>
    <name evidence="1" type="ORF">IHE45_07G134600</name>
</gene>
<keyword evidence="2" id="KW-1185">Reference proteome</keyword>
<dbReference type="EMBL" id="CM037017">
    <property type="protein sequence ID" value="KAH7678192.1"/>
    <property type="molecule type" value="Genomic_DNA"/>
</dbReference>
<name>A0ACB7VUC3_DIOAL</name>